<feature type="compositionally biased region" description="Polar residues" evidence="1">
    <location>
        <begin position="136"/>
        <end position="146"/>
    </location>
</feature>
<dbReference type="EMBL" id="MU006365">
    <property type="protein sequence ID" value="KAF2844732.1"/>
    <property type="molecule type" value="Genomic_DNA"/>
</dbReference>
<evidence type="ECO:0000259" key="2">
    <source>
        <dbReference type="Pfam" id="PF11702"/>
    </source>
</evidence>
<sequence length="259" mass="29004">MSPAVGSEASTSTNVSRHNVVRGFKPGHISTSVRPLPAKADASKDQPMFTLEQWGCHRERSEDDDDDESAFEEEDSDEEWEDDDNEESGPPSVAEHRSQFPRVDSQANLTSRRSLLTNALHQGDRASRSSIRSSRTYTSNASSAGSSPHEDSGLMMLEQASRPKPIIMTTSNRADWKFEAEPAVGEAAKERHHQRGSKRQQSAINLPALRRAKTTGDVKGLNTNKQIRSITFRDDKKPHSSYNRFFYGRDASEYHRSGW</sequence>
<feature type="compositionally biased region" description="Acidic residues" evidence="1">
    <location>
        <begin position="62"/>
        <end position="87"/>
    </location>
</feature>
<dbReference type="GO" id="GO:0006808">
    <property type="term" value="P:regulation of nitrogen utilization"/>
    <property type="evidence" value="ECO:0007669"/>
    <property type="project" value="TreeGrafter"/>
</dbReference>
<gene>
    <name evidence="3" type="ORF">T440DRAFT_523241</name>
</gene>
<dbReference type="InterPro" id="IPR021711">
    <property type="entry name" value="DUF3295"/>
</dbReference>
<evidence type="ECO:0000256" key="1">
    <source>
        <dbReference type="SAM" id="MobiDB-lite"/>
    </source>
</evidence>
<feature type="domain" description="DUF3295" evidence="2">
    <location>
        <begin position="61"/>
        <end position="173"/>
    </location>
</feature>
<dbReference type="PANTHER" id="PTHR28014">
    <property type="entry name" value="NEGATIVE REGULATOR OF RAS-CAMP PATHWAY"/>
    <property type="match status" value="1"/>
</dbReference>
<dbReference type="GO" id="GO:0031930">
    <property type="term" value="P:mitochondria-nucleus signaling pathway"/>
    <property type="evidence" value="ECO:0007669"/>
    <property type="project" value="TreeGrafter"/>
</dbReference>
<dbReference type="GO" id="GO:0000122">
    <property type="term" value="P:negative regulation of transcription by RNA polymerase II"/>
    <property type="evidence" value="ECO:0007669"/>
    <property type="project" value="TreeGrafter"/>
</dbReference>
<dbReference type="AlphaFoldDB" id="A0A6A7ANN9"/>
<proteinExistence type="predicted"/>
<dbReference type="Proteomes" id="UP000799423">
    <property type="component" value="Unassembled WGS sequence"/>
</dbReference>
<feature type="region of interest" description="Disordered" evidence="1">
    <location>
        <begin position="1"/>
        <end position="165"/>
    </location>
</feature>
<evidence type="ECO:0000313" key="3">
    <source>
        <dbReference type="EMBL" id="KAF2844732.1"/>
    </source>
</evidence>
<keyword evidence="4" id="KW-1185">Reference proteome</keyword>
<evidence type="ECO:0000313" key="4">
    <source>
        <dbReference type="Proteomes" id="UP000799423"/>
    </source>
</evidence>
<dbReference type="GO" id="GO:0005737">
    <property type="term" value="C:cytoplasm"/>
    <property type="evidence" value="ECO:0007669"/>
    <property type="project" value="TreeGrafter"/>
</dbReference>
<feature type="compositionally biased region" description="Polar residues" evidence="1">
    <location>
        <begin position="105"/>
        <end position="120"/>
    </location>
</feature>
<feature type="region of interest" description="Disordered" evidence="1">
    <location>
        <begin position="184"/>
        <end position="222"/>
    </location>
</feature>
<feature type="compositionally biased region" description="Polar residues" evidence="1">
    <location>
        <begin position="8"/>
        <end position="17"/>
    </location>
</feature>
<dbReference type="Pfam" id="PF11702">
    <property type="entry name" value="DUF3295"/>
    <property type="match status" value="1"/>
</dbReference>
<protein>
    <recommendedName>
        <fullName evidence="2">DUF3295 domain-containing protein</fullName>
    </recommendedName>
</protein>
<name>A0A6A7ANN9_9PLEO</name>
<dbReference type="OrthoDB" id="5054775at2759"/>
<dbReference type="PANTHER" id="PTHR28014:SF1">
    <property type="entry name" value="NEGATIVE REGULATOR OF RAS-CAMP PATHWAY"/>
    <property type="match status" value="1"/>
</dbReference>
<reference evidence="3" key="1">
    <citation type="submission" date="2020-01" db="EMBL/GenBank/DDBJ databases">
        <authorList>
            <consortium name="DOE Joint Genome Institute"/>
            <person name="Haridas S."/>
            <person name="Albert R."/>
            <person name="Binder M."/>
            <person name="Bloem J."/>
            <person name="Labutti K."/>
            <person name="Salamov A."/>
            <person name="Andreopoulos B."/>
            <person name="Baker S.E."/>
            <person name="Barry K."/>
            <person name="Bills G."/>
            <person name="Bluhm B.H."/>
            <person name="Cannon C."/>
            <person name="Castanera R."/>
            <person name="Culley D.E."/>
            <person name="Daum C."/>
            <person name="Ezra D."/>
            <person name="Gonzalez J.B."/>
            <person name="Henrissat B."/>
            <person name="Kuo A."/>
            <person name="Liang C."/>
            <person name="Lipzen A."/>
            <person name="Lutzoni F."/>
            <person name="Magnuson J."/>
            <person name="Mondo S."/>
            <person name="Nolan M."/>
            <person name="Ohm R."/>
            <person name="Pangilinan J."/>
            <person name="Park H.-J."/>
            <person name="Ramirez L."/>
            <person name="Alfaro M."/>
            <person name="Sun H."/>
            <person name="Tritt A."/>
            <person name="Yoshinaga Y."/>
            <person name="Zwiers L.-H."/>
            <person name="Turgeon B.G."/>
            <person name="Goodwin S.B."/>
            <person name="Spatafora J.W."/>
            <person name="Crous P.W."/>
            <person name="Grigoriev I.V."/>
        </authorList>
    </citation>
    <scope>NUCLEOTIDE SEQUENCE</scope>
    <source>
        <strain evidence="3">IPT5</strain>
    </source>
</reference>
<dbReference type="InterPro" id="IPR053043">
    <property type="entry name" value="Ras-cAMP_regulatory"/>
</dbReference>
<accession>A0A6A7ANN9</accession>
<organism evidence="3 4">
    <name type="scientific">Plenodomus tracheiphilus IPT5</name>
    <dbReference type="NCBI Taxonomy" id="1408161"/>
    <lineage>
        <taxon>Eukaryota</taxon>
        <taxon>Fungi</taxon>
        <taxon>Dikarya</taxon>
        <taxon>Ascomycota</taxon>
        <taxon>Pezizomycotina</taxon>
        <taxon>Dothideomycetes</taxon>
        <taxon>Pleosporomycetidae</taxon>
        <taxon>Pleosporales</taxon>
        <taxon>Pleosporineae</taxon>
        <taxon>Leptosphaeriaceae</taxon>
        <taxon>Plenodomus</taxon>
    </lineage>
</organism>